<evidence type="ECO:0000313" key="3">
    <source>
        <dbReference type="Proteomes" id="UP000054698"/>
    </source>
</evidence>
<name>A0A0W0TGY3_9GAMM</name>
<dbReference type="PATRIC" id="fig|453.4.peg.2764"/>
<evidence type="ECO:0000313" key="1">
    <source>
        <dbReference type="EMBL" id="KTC94856.1"/>
    </source>
</evidence>
<accession>A0A0W0TGY3</accession>
<dbReference type="STRING" id="453.Lfee_2520"/>
<dbReference type="RefSeq" id="WP_058447372.1">
    <property type="nucleotide sequence ID" value="NZ_CAAAHT010000033.1"/>
</dbReference>
<dbReference type="AlphaFoldDB" id="A0A0W0TGY3"/>
<dbReference type="Proteomes" id="UP000251942">
    <property type="component" value="Unassembled WGS sequence"/>
</dbReference>
<dbReference type="EMBL" id="UASS01000032">
    <property type="protein sequence ID" value="SPX62060.1"/>
    <property type="molecule type" value="Genomic_DNA"/>
</dbReference>
<keyword evidence="3" id="KW-1185">Reference proteome</keyword>
<protein>
    <submittedName>
        <fullName evidence="1">Uncharacterized protein</fullName>
    </submittedName>
</protein>
<reference evidence="1 3" key="1">
    <citation type="submission" date="2015-11" db="EMBL/GenBank/DDBJ databases">
        <title>Genomic analysis of 38 Legionella species identifies large and diverse effector repertoires.</title>
        <authorList>
            <person name="Burstein D."/>
            <person name="Amaro F."/>
            <person name="Zusman T."/>
            <person name="Lifshitz Z."/>
            <person name="Cohen O."/>
            <person name="Gilbert J.A."/>
            <person name="Pupko T."/>
            <person name="Shuman H.A."/>
            <person name="Segal G."/>
        </authorList>
    </citation>
    <scope>NUCLEOTIDE SEQUENCE [LARGE SCALE GENOMIC DNA]</scope>
    <source>
        <strain evidence="1 3">WO-44C</strain>
    </source>
</reference>
<reference evidence="2 4" key="2">
    <citation type="submission" date="2018-06" db="EMBL/GenBank/DDBJ databases">
        <authorList>
            <consortium name="Pathogen Informatics"/>
            <person name="Doyle S."/>
        </authorList>
    </citation>
    <scope>NUCLEOTIDE SEQUENCE [LARGE SCALE GENOMIC DNA]</scope>
    <source>
        <strain evidence="2 4">NCTC12022</strain>
    </source>
</reference>
<sequence length="70" mass="7565">MIYLVLAAALVVSTLGMHRNQAEPVKKTAVAMTKPALPKPSPARKQVQALDARLMMDGIELINLSETNHA</sequence>
<organism evidence="1 3">
    <name type="scientific">Legionella feeleii</name>
    <dbReference type="NCBI Taxonomy" id="453"/>
    <lineage>
        <taxon>Bacteria</taxon>
        <taxon>Pseudomonadati</taxon>
        <taxon>Pseudomonadota</taxon>
        <taxon>Gammaproteobacteria</taxon>
        <taxon>Legionellales</taxon>
        <taxon>Legionellaceae</taxon>
        <taxon>Legionella</taxon>
    </lineage>
</organism>
<dbReference type="EMBL" id="LNYB01000085">
    <property type="protein sequence ID" value="KTC94856.1"/>
    <property type="molecule type" value="Genomic_DNA"/>
</dbReference>
<evidence type="ECO:0000313" key="4">
    <source>
        <dbReference type="Proteomes" id="UP000251942"/>
    </source>
</evidence>
<gene>
    <name evidence="1" type="ORF">Lfee_2520</name>
    <name evidence="2" type="ORF">NCTC12022_02817</name>
</gene>
<dbReference type="Proteomes" id="UP000054698">
    <property type="component" value="Unassembled WGS sequence"/>
</dbReference>
<evidence type="ECO:0000313" key="2">
    <source>
        <dbReference type="EMBL" id="SPX62060.1"/>
    </source>
</evidence>
<proteinExistence type="predicted"/>